<dbReference type="AlphaFoldDB" id="A0AA36A1G7"/>
<dbReference type="EMBL" id="OX465085">
    <property type="protein sequence ID" value="CAI9302760.1"/>
    <property type="molecule type" value="Genomic_DNA"/>
</dbReference>
<proteinExistence type="predicted"/>
<accession>A0AA36A1G7</accession>
<evidence type="ECO:0000256" key="1">
    <source>
        <dbReference type="SAM" id="MobiDB-lite"/>
    </source>
</evidence>
<dbReference type="Proteomes" id="UP001177003">
    <property type="component" value="Chromosome 9"/>
</dbReference>
<reference evidence="2" key="1">
    <citation type="submission" date="2023-04" db="EMBL/GenBank/DDBJ databases">
        <authorList>
            <person name="Vijverberg K."/>
            <person name="Xiong W."/>
            <person name="Schranz E."/>
        </authorList>
    </citation>
    <scope>NUCLEOTIDE SEQUENCE</scope>
</reference>
<evidence type="ECO:0000313" key="3">
    <source>
        <dbReference type="Proteomes" id="UP001177003"/>
    </source>
</evidence>
<organism evidence="2 3">
    <name type="scientific">Lactuca saligna</name>
    <name type="common">Willowleaf lettuce</name>
    <dbReference type="NCBI Taxonomy" id="75948"/>
    <lineage>
        <taxon>Eukaryota</taxon>
        <taxon>Viridiplantae</taxon>
        <taxon>Streptophyta</taxon>
        <taxon>Embryophyta</taxon>
        <taxon>Tracheophyta</taxon>
        <taxon>Spermatophyta</taxon>
        <taxon>Magnoliopsida</taxon>
        <taxon>eudicotyledons</taxon>
        <taxon>Gunneridae</taxon>
        <taxon>Pentapetalae</taxon>
        <taxon>asterids</taxon>
        <taxon>campanulids</taxon>
        <taxon>Asterales</taxon>
        <taxon>Asteraceae</taxon>
        <taxon>Cichorioideae</taxon>
        <taxon>Cichorieae</taxon>
        <taxon>Lactucinae</taxon>
        <taxon>Lactuca</taxon>
    </lineage>
</organism>
<feature type="region of interest" description="Disordered" evidence="1">
    <location>
        <begin position="1"/>
        <end position="28"/>
    </location>
</feature>
<name>A0AA36A1G7_LACSI</name>
<evidence type="ECO:0000313" key="2">
    <source>
        <dbReference type="EMBL" id="CAI9302760.1"/>
    </source>
</evidence>
<gene>
    <name evidence="2" type="ORF">LSALG_LOCUS41233</name>
</gene>
<keyword evidence="3" id="KW-1185">Reference proteome</keyword>
<sequence length="84" mass="9623">MELDEEKGVEEARSEPNLSKAPSDPRTVQRVDTDYLRPLKEAMISLKLELITTEARAVRAEQRVEVITQEADELDEIVVRELDD</sequence>
<protein>
    <submittedName>
        <fullName evidence="2">Uncharacterized protein</fullName>
    </submittedName>
</protein>